<comment type="subcellular location">
    <subcellularLocation>
        <location evidence="1">Endomembrane system</location>
        <topology evidence="1">Multi-pass membrane protein</topology>
    </subcellularLocation>
</comment>
<comment type="caution">
    <text evidence="11">The sequence shown here is derived from an EMBL/GenBank/DDBJ whole genome shotgun (WGS) entry which is preliminary data.</text>
</comment>
<dbReference type="GO" id="GO:0012505">
    <property type="term" value="C:endomembrane system"/>
    <property type="evidence" value="ECO:0007669"/>
    <property type="project" value="UniProtKB-SubCell"/>
</dbReference>
<dbReference type="EMBL" id="CAJVPS010003459">
    <property type="protein sequence ID" value="CAG8589288.1"/>
    <property type="molecule type" value="Genomic_DNA"/>
</dbReference>
<evidence type="ECO:0000256" key="9">
    <source>
        <dbReference type="SAM" id="Phobius"/>
    </source>
</evidence>
<dbReference type="AlphaFoldDB" id="A0A9N9GAR8"/>
<evidence type="ECO:0000256" key="5">
    <source>
        <dbReference type="ARBA" id="ARBA00022989"/>
    </source>
</evidence>
<organism evidence="11 12">
    <name type="scientific">Ambispora leptoticha</name>
    <dbReference type="NCBI Taxonomy" id="144679"/>
    <lineage>
        <taxon>Eukaryota</taxon>
        <taxon>Fungi</taxon>
        <taxon>Fungi incertae sedis</taxon>
        <taxon>Mucoromycota</taxon>
        <taxon>Glomeromycotina</taxon>
        <taxon>Glomeromycetes</taxon>
        <taxon>Archaeosporales</taxon>
        <taxon>Ambisporaceae</taxon>
        <taxon>Ambispora</taxon>
    </lineage>
</organism>
<keyword evidence="7 9" id="KW-0472">Membrane</keyword>
<accession>A0A9N9GAR8</accession>
<evidence type="ECO:0000256" key="7">
    <source>
        <dbReference type="ARBA" id="ARBA00023136"/>
    </source>
</evidence>
<dbReference type="PANTHER" id="PTHR31503">
    <property type="entry name" value="VACUOLAR CALCIUM ION TRANSPORTER"/>
    <property type="match status" value="1"/>
</dbReference>
<evidence type="ECO:0000259" key="10">
    <source>
        <dbReference type="Pfam" id="PF01699"/>
    </source>
</evidence>
<evidence type="ECO:0000313" key="11">
    <source>
        <dbReference type="EMBL" id="CAG8589288.1"/>
    </source>
</evidence>
<evidence type="ECO:0000313" key="12">
    <source>
        <dbReference type="Proteomes" id="UP000789508"/>
    </source>
</evidence>
<feature type="domain" description="Sodium/calcium exchanger membrane region" evidence="10">
    <location>
        <begin position="291"/>
        <end position="361"/>
    </location>
</feature>
<keyword evidence="5 9" id="KW-1133">Transmembrane helix</keyword>
<feature type="transmembrane region" description="Helical" evidence="9">
    <location>
        <begin position="101"/>
        <end position="123"/>
    </location>
</feature>
<dbReference type="GO" id="GO:0006874">
    <property type="term" value="P:intracellular calcium ion homeostasis"/>
    <property type="evidence" value="ECO:0007669"/>
    <property type="project" value="TreeGrafter"/>
</dbReference>
<dbReference type="GO" id="GO:0000329">
    <property type="term" value="C:fungal-type vacuole membrane"/>
    <property type="evidence" value="ECO:0007669"/>
    <property type="project" value="TreeGrafter"/>
</dbReference>
<name>A0A9N9GAR8_9GLOM</name>
<keyword evidence="6" id="KW-0406">Ion transport</keyword>
<sequence length="366" mass="40155">MTEKIERTESSVTMSMPEAYYGDSENKIVGSDGGAGDPPYDENHDSDQKPRKKSLKTSEIIQSNPKVWYKHTKSLLSSIKSNWLLVFFIPAVVLTKYQGHISAIVTFIFDMLAIIPLAKILTVSIDDMTARLGPAYSAVLHAFSGNCVELIILGFALKDREYAIVRSSVLGAILSNILLILGAVFLIASFPRKGQTNLQTDIDASFFVNTSASVLALAVLALVTPATFKIAAPPETGIDCDMQNISRATAIILLMLYAGLLIFQLKTHAKELVDMSEVEQHEARYFLVFDLLLAALSIAGITYCSRYLVTSIEHLAEQYQLGHSFVGMVLLPTCVMSNALEHWHAIKDAHKNKIDTAISLVLNTSV</sequence>
<evidence type="ECO:0000256" key="6">
    <source>
        <dbReference type="ARBA" id="ARBA00023065"/>
    </source>
</evidence>
<reference evidence="11" key="1">
    <citation type="submission" date="2021-06" db="EMBL/GenBank/DDBJ databases">
        <authorList>
            <person name="Kallberg Y."/>
            <person name="Tangrot J."/>
            <person name="Rosling A."/>
        </authorList>
    </citation>
    <scope>NUCLEOTIDE SEQUENCE</scope>
    <source>
        <strain evidence="11">FL130A</strain>
    </source>
</reference>
<evidence type="ECO:0000256" key="2">
    <source>
        <dbReference type="ARBA" id="ARBA00008170"/>
    </source>
</evidence>
<dbReference type="Pfam" id="PF01699">
    <property type="entry name" value="Na_Ca_ex"/>
    <property type="match status" value="2"/>
</dbReference>
<keyword evidence="4 9" id="KW-0812">Transmembrane</keyword>
<dbReference type="PANTHER" id="PTHR31503:SF22">
    <property type="entry name" value="VACUOLAR CALCIUM ION TRANSPORTER"/>
    <property type="match status" value="1"/>
</dbReference>
<protein>
    <submittedName>
        <fullName evidence="11">68_t:CDS:1</fullName>
    </submittedName>
</protein>
<comment type="similarity">
    <text evidence="2">Belongs to the Ca(2+):cation antiporter (CaCA) (TC 2.A.19) family.</text>
</comment>
<dbReference type="GO" id="GO:0015369">
    <property type="term" value="F:calcium:proton antiporter activity"/>
    <property type="evidence" value="ECO:0007669"/>
    <property type="project" value="TreeGrafter"/>
</dbReference>
<feature type="transmembrane region" description="Helical" evidence="9">
    <location>
        <begin position="285"/>
        <end position="309"/>
    </location>
</feature>
<keyword evidence="3" id="KW-0813">Transport</keyword>
<proteinExistence type="inferred from homology"/>
<dbReference type="InterPro" id="IPR044880">
    <property type="entry name" value="NCX_ion-bd_dom_sf"/>
</dbReference>
<dbReference type="Proteomes" id="UP000789508">
    <property type="component" value="Unassembled WGS sequence"/>
</dbReference>
<evidence type="ECO:0000256" key="8">
    <source>
        <dbReference type="SAM" id="MobiDB-lite"/>
    </source>
</evidence>
<evidence type="ECO:0000256" key="1">
    <source>
        <dbReference type="ARBA" id="ARBA00004127"/>
    </source>
</evidence>
<dbReference type="InterPro" id="IPR004713">
    <property type="entry name" value="CaH_exchang"/>
</dbReference>
<feature type="region of interest" description="Disordered" evidence="8">
    <location>
        <begin position="1"/>
        <end position="57"/>
    </location>
</feature>
<feature type="transmembrane region" description="Helical" evidence="9">
    <location>
        <begin position="210"/>
        <end position="232"/>
    </location>
</feature>
<feature type="transmembrane region" description="Helical" evidence="9">
    <location>
        <begin position="169"/>
        <end position="190"/>
    </location>
</feature>
<evidence type="ECO:0000256" key="3">
    <source>
        <dbReference type="ARBA" id="ARBA00022448"/>
    </source>
</evidence>
<dbReference type="Gene3D" id="1.20.1420.30">
    <property type="entry name" value="NCX, central ion-binding region"/>
    <property type="match status" value="1"/>
</dbReference>
<feature type="non-terminal residue" evidence="11">
    <location>
        <position position="366"/>
    </location>
</feature>
<dbReference type="OrthoDB" id="1699231at2759"/>
<feature type="domain" description="Sodium/calcium exchanger membrane region" evidence="10">
    <location>
        <begin position="103"/>
        <end position="265"/>
    </location>
</feature>
<keyword evidence="12" id="KW-1185">Reference proteome</keyword>
<feature type="transmembrane region" description="Helical" evidence="9">
    <location>
        <begin position="244"/>
        <end position="265"/>
    </location>
</feature>
<dbReference type="InterPro" id="IPR004837">
    <property type="entry name" value="NaCa_Exmemb"/>
</dbReference>
<feature type="transmembrane region" description="Helical" evidence="9">
    <location>
        <begin position="135"/>
        <end position="157"/>
    </location>
</feature>
<evidence type="ECO:0000256" key="4">
    <source>
        <dbReference type="ARBA" id="ARBA00022692"/>
    </source>
</evidence>
<gene>
    <name evidence="11" type="ORF">ALEPTO_LOCUS7625</name>
</gene>